<comment type="similarity">
    <text evidence="1">Belongs to the sigma-70 factor family. ECF subfamily.</text>
</comment>
<dbReference type="Pfam" id="PF08281">
    <property type="entry name" value="Sigma70_r4_2"/>
    <property type="match status" value="1"/>
</dbReference>
<dbReference type="CDD" id="cd06171">
    <property type="entry name" value="Sigma70_r4"/>
    <property type="match status" value="1"/>
</dbReference>
<dbReference type="Pfam" id="PF04542">
    <property type="entry name" value="Sigma70_r2"/>
    <property type="match status" value="1"/>
</dbReference>
<dbReference type="SUPFAM" id="SSF88946">
    <property type="entry name" value="Sigma2 domain of RNA polymerase sigma factors"/>
    <property type="match status" value="1"/>
</dbReference>
<dbReference type="InterPro" id="IPR036388">
    <property type="entry name" value="WH-like_DNA-bd_sf"/>
</dbReference>
<dbReference type="PANTHER" id="PTHR43133">
    <property type="entry name" value="RNA POLYMERASE ECF-TYPE SIGMA FACTO"/>
    <property type="match status" value="1"/>
</dbReference>
<evidence type="ECO:0000256" key="2">
    <source>
        <dbReference type="ARBA" id="ARBA00023015"/>
    </source>
</evidence>
<dbReference type="PANTHER" id="PTHR43133:SF51">
    <property type="entry name" value="RNA POLYMERASE SIGMA FACTOR"/>
    <property type="match status" value="1"/>
</dbReference>
<evidence type="ECO:0000313" key="7">
    <source>
        <dbReference type="EMBL" id="MBM6616878.1"/>
    </source>
</evidence>
<dbReference type="NCBIfam" id="TIGR02954">
    <property type="entry name" value="Sig70_famx3"/>
    <property type="match status" value="1"/>
</dbReference>
<dbReference type="InterPro" id="IPR013325">
    <property type="entry name" value="RNA_pol_sigma_r2"/>
</dbReference>
<dbReference type="InterPro" id="IPR014284">
    <property type="entry name" value="RNA_pol_sigma-70_dom"/>
</dbReference>
<sequence length="178" mass="21029">MDESRLVRKAIKGNKEAFQQLLVLHSDQLYRTAYLYVGNREDALDVVQETSYKAYMAINSLRNEDYFLTWLTKILIHCSYDVLHRKRKEVLTENMKEISIDKKPKTEEHIDLVRGLSELKEEYRSTLILFYYRDLPIVEISRILEVPENTVKTYLQRGKKQLKQKLGGSSYYEGEIVS</sequence>
<evidence type="ECO:0000259" key="6">
    <source>
        <dbReference type="Pfam" id="PF08281"/>
    </source>
</evidence>
<gene>
    <name evidence="7" type="ORF">JR050_04165</name>
</gene>
<reference evidence="7 8" key="1">
    <citation type="submission" date="2021-02" db="EMBL/GenBank/DDBJ databases">
        <title>Bacillus sp. RD4P76, an endophyte from a halophyte.</title>
        <authorList>
            <person name="Sun J.-Q."/>
        </authorList>
    </citation>
    <scope>NUCLEOTIDE SEQUENCE [LARGE SCALE GENOMIC DNA]</scope>
    <source>
        <strain evidence="7 8">RD4P76</strain>
    </source>
</reference>
<evidence type="ECO:0000256" key="1">
    <source>
        <dbReference type="ARBA" id="ARBA00010641"/>
    </source>
</evidence>
<dbReference type="NCBIfam" id="TIGR02937">
    <property type="entry name" value="sigma70-ECF"/>
    <property type="match status" value="1"/>
</dbReference>
<dbReference type="Gene3D" id="1.10.10.10">
    <property type="entry name" value="Winged helix-like DNA-binding domain superfamily/Winged helix DNA-binding domain"/>
    <property type="match status" value="1"/>
</dbReference>
<dbReference type="EMBL" id="JAFELM010000016">
    <property type="protein sequence ID" value="MBM6616878.1"/>
    <property type="molecule type" value="Genomic_DNA"/>
</dbReference>
<evidence type="ECO:0000256" key="4">
    <source>
        <dbReference type="ARBA" id="ARBA00023163"/>
    </source>
</evidence>
<dbReference type="SUPFAM" id="SSF88659">
    <property type="entry name" value="Sigma3 and sigma4 domains of RNA polymerase sigma factors"/>
    <property type="match status" value="1"/>
</dbReference>
<feature type="domain" description="RNA polymerase sigma-70 region 2" evidence="5">
    <location>
        <begin position="25"/>
        <end position="88"/>
    </location>
</feature>
<evidence type="ECO:0000259" key="5">
    <source>
        <dbReference type="Pfam" id="PF04542"/>
    </source>
</evidence>
<proteinExistence type="inferred from homology"/>
<dbReference type="InterPro" id="IPR014300">
    <property type="entry name" value="RNA_pol_sigma-V"/>
</dbReference>
<evidence type="ECO:0000256" key="3">
    <source>
        <dbReference type="ARBA" id="ARBA00023082"/>
    </source>
</evidence>
<keyword evidence="4" id="KW-0804">Transcription</keyword>
<keyword evidence="3" id="KW-0731">Sigma factor</keyword>
<keyword evidence="8" id="KW-1185">Reference proteome</keyword>
<feature type="domain" description="RNA polymerase sigma factor 70 region 4 type 2" evidence="6">
    <location>
        <begin position="112"/>
        <end position="162"/>
    </location>
</feature>
<keyword evidence="2" id="KW-0805">Transcription regulation</keyword>
<dbReference type="Gene3D" id="1.10.1740.10">
    <property type="match status" value="1"/>
</dbReference>
<evidence type="ECO:0000313" key="8">
    <source>
        <dbReference type="Proteomes" id="UP001518925"/>
    </source>
</evidence>
<dbReference type="RefSeq" id="WP_204202249.1">
    <property type="nucleotide sequence ID" value="NZ_JAFELM010000016.1"/>
</dbReference>
<protein>
    <submittedName>
        <fullName evidence="7">Sigma-70 family RNA polymerase sigma factor</fullName>
    </submittedName>
</protein>
<dbReference type="Proteomes" id="UP001518925">
    <property type="component" value="Unassembled WGS sequence"/>
</dbReference>
<accession>A0ABS2DEK2</accession>
<dbReference type="InterPro" id="IPR007627">
    <property type="entry name" value="RNA_pol_sigma70_r2"/>
</dbReference>
<dbReference type="InterPro" id="IPR013249">
    <property type="entry name" value="RNA_pol_sigma70_r4_t2"/>
</dbReference>
<dbReference type="InterPro" id="IPR013324">
    <property type="entry name" value="RNA_pol_sigma_r3/r4-like"/>
</dbReference>
<organism evidence="7 8">
    <name type="scientific">Bacillus suaedaesalsae</name>
    <dbReference type="NCBI Taxonomy" id="2810349"/>
    <lineage>
        <taxon>Bacteria</taxon>
        <taxon>Bacillati</taxon>
        <taxon>Bacillota</taxon>
        <taxon>Bacilli</taxon>
        <taxon>Bacillales</taxon>
        <taxon>Bacillaceae</taxon>
        <taxon>Bacillus</taxon>
    </lineage>
</organism>
<dbReference type="InterPro" id="IPR039425">
    <property type="entry name" value="RNA_pol_sigma-70-like"/>
</dbReference>
<name>A0ABS2DEK2_9BACI</name>
<comment type="caution">
    <text evidence="7">The sequence shown here is derived from an EMBL/GenBank/DDBJ whole genome shotgun (WGS) entry which is preliminary data.</text>
</comment>